<gene>
    <name evidence="3" type="ORF">FRZ44_51400</name>
</gene>
<dbReference type="PANTHER" id="PTHR43762">
    <property type="entry name" value="L-GULONOLACTONE OXIDASE"/>
    <property type="match status" value="1"/>
</dbReference>
<keyword evidence="4" id="KW-1185">Reference proteome</keyword>
<dbReference type="Proteomes" id="UP000326202">
    <property type="component" value="Chromosome"/>
</dbReference>
<dbReference type="InterPro" id="IPR006094">
    <property type="entry name" value="Oxid_FAD_bind_N"/>
</dbReference>
<dbReference type="EMBL" id="CP042906">
    <property type="protein sequence ID" value="QEX19825.1"/>
    <property type="molecule type" value="Genomic_DNA"/>
</dbReference>
<evidence type="ECO:0000256" key="1">
    <source>
        <dbReference type="ARBA" id="ARBA00022827"/>
    </source>
</evidence>
<dbReference type="PROSITE" id="PS51387">
    <property type="entry name" value="FAD_PCMH"/>
    <property type="match status" value="1"/>
</dbReference>
<dbReference type="SUPFAM" id="SSF56176">
    <property type="entry name" value="FAD-binding/transporter-associated domain-like"/>
    <property type="match status" value="1"/>
</dbReference>
<dbReference type="InterPro" id="IPR036318">
    <property type="entry name" value="FAD-bd_PCMH-like_sf"/>
</dbReference>
<proteinExistence type="predicted"/>
<organism evidence="3 4">
    <name type="scientific">Hypericibacter terrae</name>
    <dbReference type="NCBI Taxonomy" id="2602015"/>
    <lineage>
        <taxon>Bacteria</taxon>
        <taxon>Pseudomonadati</taxon>
        <taxon>Pseudomonadota</taxon>
        <taxon>Alphaproteobacteria</taxon>
        <taxon>Rhodospirillales</taxon>
        <taxon>Dongiaceae</taxon>
        <taxon>Hypericibacter</taxon>
    </lineage>
</organism>
<accession>A0A5J6MSZ3</accession>
<dbReference type="RefSeq" id="WP_225308448.1">
    <property type="nucleotide sequence ID" value="NZ_CP042906.1"/>
</dbReference>
<keyword evidence="1" id="KW-0274">FAD</keyword>
<evidence type="ECO:0000313" key="3">
    <source>
        <dbReference type="EMBL" id="QEX19825.1"/>
    </source>
</evidence>
<name>A0A5J6MSZ3_9PROT</name>
<dbReference type="InterPro" id="IPR016169">
    <property type="entry name" value="FAD-bd_PCMH_sub2"/>
</dbReference>
<dbReference type="InterPro" id="IPR016166">
    <property type="entry name" value="FAD-bd_PCMH"/>
</dbReference>
<dbReference type="Pfam" id="PF01565">
    <property type="entry name" value="FAD_binding_4"/>
    <property type="match status" value="1"/>
</dbReference>
<dbReference type="InterPro" id="IPR010031">
    <property type="entry name" value="FAD_lactone_oxidase-like"/>
</dbReference>
<dbReference type="PANTHER" id="PTHR43762:SF1">
    <property type="entry name" value="D-ARABINONO-1,4-LACTONE OXIDASE"/>
    <property type="match status" value="1"/>
</dbReference>
<evidence type="ECO:0000313" key="4">
    <source>
        <dbReference type="Proteomes" id="UP000326202"/>
    </source>
</evidence>
<dbReference type="Gene3D" id="3.30.465.10">
    <property type="match status" value="1"/>
</dbReference>
<dbReference type="KEGG" id="htq:FRZ44_51400"/>
<protein>
    <submittedName>
        <fullName evidence="3">FAD-linked oxidase</fullName>
    </submittedName>
</protein>
<sequence>MPLESVEGWGRFHKGLHHVSRPAFLDSARAEIERGNLPTLAYGQGRSYGDSCLNANGRLIETRFLDRILAADWRTGVVRVEAGLTLDELLRISVPRHWFPPVCPGTKFVSIGGAVANDVHGKNHETAGTIGAHVRAIGLARSNGDLLELSPSQNGAMFAATIGGLGLTGLLLWIELQLAPIGSACFETETLPLSGLDGFFRIAEEDGDWSYSAAWIDGLAKGARLGRGLYRRGRHADAGGFEIHRNPSFAVPFDMPAWSLNSHALRAFNAIYWNRPWALGRKRIHYDPFLFPLDGIHRWNRLYGRRGFFQQQCAIPTASAPAAIRKLLTLAARRSEGSFLAVLKKFGSRASPGILSFPTPGATLALDFPNLGASTSALLEALADIVLESGGRLYPAKDATMSSQHFQAGYPDWRTLEAQRDPAFISDFWRRVTGIAA</sequence>
<feature type="domain" description="FAD-binding PCMH-type" evidence="2">
    <location>
        <begin position="11"/>
        <end position="181"/>
    </location>
</feature>
<keyword evidence="1" id="KW-0285">Flavoprotein</keyword>
<dbReference type="GO" id="GO:0071949">
    <property type="term" value="F:FAD binding"/>
    <property type="evidence" value="ECO:0007669"/>
    <property type="project" value="InterPro"/>
</dbReference>
<reference evidence="3 4" key="1">
    <citation type="submission" date="2019-08" db="EMBL/GenBank/DDBJ databases">
        <title>Hyperibacter terrae gen. nov., sp. nov. and Hyperibacter viscosus sp. nov., two new members in the family Rhodospirillaceae isolated from the rhizosphere of Hypericum perforatum.</title>
        <authorList>
            <person name="Noviana Z."/>
        </authorList>
    </citation>
    <scope>NUCLEOTIDE SEQUENCE [LARGE SCALE GENOMIC DNA]</scope>
    <source>
        <strain evidence="3 4">R5913</strain>
    </source>
</reference>
<evidence type="ECO:0000259" key="2">
    <source>
        <dbReference type="PROSITE" id="PS51387"/>
    </source>
</evidence>
<dbReference type="GO" id="GO:0016899">
    <property type="term" value="F:oxidoreductase activity, acting on the CH-OH group of donors, oxygen as acceptor"/>
    <property type="evidence" value="ECO:0007669"/>
    <property type="project" value="InterPro"/>
</dbReference>
<dbReference type="AlphaFoldDB" id="A0A5J6MSZ3"/>